<dbReference type="Pfam" id="PF16289">
    <property type="entry name" value="PIN_12"/>
    <property type="match status" value="1"/>
</dbReference>
<reference evidence="3" key="1">
    <citation type="submission" date="2023-02" db="EMBL/GenBank/DDBJ databases">
        <title>Kitasatospora phosalacinea NBRC 14362.</title>
        <authorList>
            <person name="Ichikawa N."/>
            <person name="Sato H."/>
            <person name="Tonouchi N."/>
        </authorList>
    </citation>
    <scope>NUCLEOTIDE SEQUENCE</scope>
    <source>
        <strain evidence="3">NBRC 14362</strain>
    </source>
</reference>
<feature type="domain" description="DUF4935" evidence="2">
    <location>
        <begin position="9"/>
        <end position="169"/>
    </location>
</feature>
<evidence type="ECO:0000313" key="4">
    <source>
        <dbReference type="Proteomes" id="UP001165143"/>
    </source>
</evidence>
<dbReference type="InterPro" id="IPR032557">
    <property type="entry name" value="DUF4935"/>
</dbReference>
<organism evidence="3 4">
    <name type="scientific">Kitasatospora phosalacinea</name>
    <dbReference type="NCBI Taxonomy" id="2065"/>
    <lineage>
        <taxon>Bacteria</taxon>
        <taxon>Bacillati</taxon>
        <taxon>Actinomycetota</taxon>
        <taxon>Actinomycetes</taxon>
        <taxon>Kitasatosporales</taxon>
        <taxon>Streptomycetaceae</taxon>
        <taxon>Kitasatospora</taxon>
    </lineage>
</organism>
<name>A0A9W6USR9_9ACTN</name>
<sequence length="536" mass="57230">MEVTDEQWIIFDTNAVNMLNPDGITADIIRKLKGSGHHRVAVPWMVLEELSAHKAKHYPAQYQAAVKALEKLDAAVPWAVQSSLEPLDLERLLDHWRDAYGKIFEVIETSGDVARKALAREAMALPPAKRADDHSEGARDVAIWFSVLEFLRTNPQARVCLVTNNHTDFGDGTSYPYPMNEDVRGLEDRLSRLKGFTEVVSTFTTPVAGDDAVVAARALLESPPVRSRVAQSAEELLSAPLGFTGLSSAGNTARWSSWILPPKAELLDLTDVTGHEIEGDIWYTAKAQWLLFGVAAPGEPDSLIDNVSAVWETRLLFSTRGEAQPPTILNSAEPSVPDLTDERCAAAVQKFKTDLTEASKRPMPEKTVAASGLDVVGSGAGITTPYTSFSPTARLSAQFADLGLTKNVTAQFANLSLGRSVMEQYAAMGLGRSAMEQYAAMGLSRSAMEQYAAMGLSRSAMEQAAAMGLSRSAMEQAAALGLSLPMGIAAQYAAMGLGRSAMEQAAANLLGSEAGAGTAEEGGQDPEQVQGSAADG</sequence>
<dbReference type="Gene3D" id="3.40.50.1010">
    <property type="entry name" value="5'-nuclease"/>
    <property type="match status" value="1"/>
</dbReference>
<protein>
    <recommendedName>
        <fullName evidence="2">DUF4935 domain-containing protein</fullName>
    </recommendedName>
</protein>
<feature type="region of interest" description="Disordered" evidence="1">
    <location>
        <begin position="512"/>
        <end position="536"/>
    </location>
</feature>
<dbReference type="Proteomes" id="UP001165143">
    <property type="component" value="Unassembled WGS sequence"/>
</dbReference>
<gene>
    <name evidence="3" type="ORF">Kpho01_68830</name>
</gene>
<evidence type="ECO:0000259" key="2">
    <source>
        <dbReference type="Pfam" id="PF16289"/>
    </source>
</evidence>
<feature type="compositionally biased region" description="Polar residues" evidence="1">
    <location>
        <begin position="527"/>
        <end position="536"/>
    </location>
</feature>
<comment type="caution">
    <text evidence="3">The sequence shown here is derived from an EMBL/GenBank/DDBJ whole genome shotgun (WGS) entry which is preliminary data.</text>
</comment>
<proteinExistence type="predicted"/>
<feature type="compositionally biased region" description="Low complexity" evidence="1">
    <location>
        <begin position="512"/>
        <end position="521"/>
    </location>
</feature>
<dbReference type="AlphaFoldDB" id="A0A9W6USR9"/>
<evidence type="ECO:0000313" key="3">
    <source>
        <dbReference type="EMBL" id="GLW58873.1"/>
    </source>
</evidence>
<accession>A0A9W6USR9</accession>
<dbReference type="EMBL" id="BSRX01000062">
    <property type="protein sequence ID" value="GLW58873.1"/>
    <property type="molecule type" value="Genomic_DNA"/>
</dbReference>
<evidence type="ECO:0000256" key="1">
    <source>
        <dbReference type="SAM" id="MobiDB-lite"/>
    </source>
</evidence>